<dbReference type="AlphaFoldDB" id="A0AA37LAM1"/>
<name>A0AA37LAM1_9PEZI</name>
<feature type="compositionally biased region" description="Gly residues" evidence="1">
    <location>
        <begin position="129"/>
        <end position="139"/>
    </location>
</feature>
<evidence type="ECO:0000256" key="1">
    <source>
        <dbReference type="SAM" id="MobiDB-lite"/>
    </source>
</evidence>
<evidence type="ECO:0000313" key="2">
    <source>
        <dbReference type="EMBL" id="GKT43094.1"/>
    </source>
</evidence>
<feature type="region of interest" description="Disordered" evidence="1">
    <location>
        <begin position="30"/>
        <end position="218"/>
    </location>
</feature>
<feature type="compositionally biased region" description="Gly residues" evidence="1">
    <location>
        <begin position="150"/>
        <end position="194"/>
    </location>
</feature>
<dbReference type="EMBL" id="BQXU01000006">
    <property type="protein sequence ID" value="GKT43094.1"/>
    <property type="molecule type" value="Genomic_DNA"/>
</dbReference>
<gene>
    <name evidence="2" type="ORF">ColSpa_03275</name>
</gene>
<proteinExistence type="predicted"/>
<reference evidence="2 3" key="1">
    <citation type="submission" date="2022-03" db="EMBL/GenBank/DDBJ databases">
        <title>Genome data of Colletotrichum spp.</title>
        <authorList>
            <person name="Utami Y.D."/>
            <person name="Hiruma K."/>
        </authorList>
    </citation>
    <scope>NUCLEOTIDE SEQUENCE [LARGE SCALE GENOMIC DNA]</scope>
    <source>
        <strain evidence="2 3">MAFF 239500</strain>
    </source>
</reference>
<keyword evidence="3" id="KW-1185">Reference proteome</keyword>
<dbReference type="Proteomes" id="UP001055115">
    <property type="component" value="Unassembled WGS sequence"/>
</dbReference>
<dbReference type="RefSeq" id="XP_049125444.1">
    <property type="nucleotide sequence ID" value="XM_049269487.1"/>
</dbReference>
<comment type="caution">
    <text evidence="2">The sequence shown here is derived from an EMBL/GenBank/DDBJ whole genome shotgun (WGS) entry which is preliminary data.</text>
</comment>
<feature type="compositionally biased region" description="Low complexity" evidence="1">
    <location>
        <begin position="38"/>
        <end position="57"/>
    </location>
</feature>
<accession>A0AA37LAM1</accession>
<feature type="compositionally biased region" description="Low complexity" evidence="1">
    <location>
        <begin position="140"/>
        <end position="149"/>
    </location>
</feature>
<evidence type="ECO:0000313" key="3">
    <source>
        <dbReference type="Proteomes" id="UP001055115"/>
    </source>
</evidence>
<protein>
    <submittedName>
        <fullName evidence="2">Uncharacterized protein</fullName>
    </submittedName>
</protein>
<feature type="compositionally biased region" description="Low complexity" evidence="1">
    <location>
        <begin position="81"/>
        <end position="93"/>
    </location>
</feature>
<dbReference type="GeneID" id="73324077"/>
<feature type="compositionally biased region" description="Basic and acidic residues" evidence="1">
    <location>
        <begin position="209"/>
        <end position="218"/>
    </location>
</feature>
<organism evidence="2 3">
    <name type="scientific">Colletotrichum spaethianum</name>
    <dbReference type="NCBI Taxonomy" id="700344"/>
    <lineage>
        <taxon>Eukaryota</taxon>
        <taxon>Fungi</taxon>
        <taxon>Dikarya</taxon>
        <taxon>Ascomycota</taxon>
        <taxon>Pezizomycotina</taxon>
        <taxon>Sordariomycetes</taxon>
        <taxon>Hypocreomycetidae</taxon>
        <taxon>Glomerellales</taxon>
        <taxon>Glomerellaceae</taxon>
        <taxon>Colletotrichum</taxon>
        <taxon>Colletotrichum spaethianum species complex</taxon>
    </lineage>
</organism>
<sequence length="427" mass="43918">MHQQALRSAGSRIKPDVVAIKTCIRTFTTTQLRAADEPSSGNKSSAKAAPSKRAPLSTGRERSRAAASEIGQLLRGGPRTGGANSNAAASEAGAGAGAKPKVIDIKNRPSRGGLGGPGGTNFVKLPQGFGRGGRGGPAGSRGRSFPSGFSAGGPGRGGFGGRGRGGPGGRGGFGARGGGRGGSGGRGGRGGVGRGGRRREGEGEDGANEAERKADRASAYERFFRPETAEEHTYVRARDQGFLPEPFKPSVSVEGLLGFVPSMPIASSSSAVAAPGAVMTSLREVAGGKHYTPDYWSDTQHTASELAFRGKGTYFFSDLAEKDKFVHDVRTTPEDAASTDVNAVRAAKLEEGAGKAVREYVVDRVVKGQHTPAKFVERGSRDPVSMARESHLLNETYGAGDARKFDGKIAALVAKGKPTAGGKAARA</sequence>